<comment type="caution">
    <text evidence="2">The sequence shown here is derived from an EMBL/GenBank/DDBJ whole genome shotgun (WGS) entry which is preliminary data.</text>
</comment>
<feature type="transmembrane region" description="Helical" evidence="1">
    <location>
        <begin position="123"/>
        <end position="145"/>
    </location>
</feature>
<protein>
    <submittedName>
        <fullName evidence="2">Uncharacterized protein</fullName>
    </submittedName>
</protein>
<accession>A0A917GFF2</accession>
<name>A0A917GFF2_9FLAO</name>
<evidence type="ECO:0000313" key="2">
    <source>
        <dbReference type="EMBL" id="GGG42891.1"/>
    </source>
</evidence>
<dbReference type="EMBL" id="BMFQ01000002">
    <property type="protein sequence ID" value="GGG42891.1"/>
    <property type="molecule type" value="Genomic_DNA"/>
</dbReference>
<dbReference type="Proteomes" id="UP000625976">
    <property type="component" value="Unassembled WGS sequence"/>
</dbReference>
<sequence length="240" mass="28222">MILTKSNILIASIIALCISFALFQFQDEYFISSMSKSLIVPLFTLLYFINVKNKSPYFTWFLLLFSFSELINFISFYLDTDEALDLFYLAGNSIYIIAYILLLFEVLKGLKMSKVIKDYKHHLLILGLLNIYIVYVLLTIVYPAFSNTDLVYIELLYNVVMLLLLSFSLIGYFYNDNKKALLFFLGTLCIVFSEFIQIAYFYIIDTDMLNFASTLLFVLAFCFYYFYSRVRNEKTFKLFN</sequence>
<reference evidence="2" key="2">
    <citation type="submission" date="2020-09" db="EMBL/GenBank/DDBJ databases">
        <authorList>
            <person name="Sun Q."/>
            <person name="Zhou Y."/>
        </authorList>
    </citation>
    <scope>NUCLEOTIDE SEQUENCE</scope>
    <source>
        <strain evidence="2">CGMCC 1.12751</strain>
    </source>
</reference>
<keyword evidence="1" id="KW-1133">Transmembrane helix</keyword>
<feature type="transmembrane region" description="Helical" evidence="1">
    <location>
        <begin position="209"/>
        <end position="227"/>
    </location>
</feature>
<feature type="transmembrane region" description="Helical" evidence="1">
    <location>
        <begin position="84"/>
        <end position="102"/>
    </location>
</feature>
<feature type="transmembrane region" description="Helical" evidence="1">
    <location>
        <begin position="151"/>
        <end position="174"/>
    </location>
</feature>
<keyword evidence="3" id="KW-1185">Reference proteome</keyword>
<dbReference type="RefSeq" id="WP_188463077.1">
    <property type="nucleotide sequence ID" value="NZ_BMFQ01000002.1"/>
</dbReference>
<reference evidence="2" key="1">
    <citation type="journal article" date="2014" name="Int. J. Syst. Evol. Microbiol.">
        <title>Complete genome sequence of Corynebacterium casei LMG S-19264T (=DSM 44701T), isolated from a smear-ripened cheese.</title>
        <authorList>
            <consortium name="US DOE Joint Genome Institute (JGI-PGF)"/>
            <person name="Walter F."/>
            <person name="Albersmeier A."/>
            <person name="Kalinowski J."/>
            <person name="Ruckert C."/>
        </authorList>
    </citation>
    <scope>NUCLEOTIDE SEQUENCE</scope>
    <source>
        <strain evidence="2">CGMCC 1.12751</strain>
    </source>
</reference>
<keyword evidence="1" id="KW-0472">Membrane</keyword>
<evidence type="ECO:0000313" key="3">
    <source>
        <dbReference type="Proteomes" id="UP000625976"/>
    </source>
</evidence>
<proteinExistence type="predicted"/>
<evidence type="ECO:0000256" key="1">
    <source>
        <dbReference type="SAM" id="Phobius"/>
    </source>
</evidence>
<keyword evidence="1" id="KW-0812">Transmembrane</keyword>
<feature type="transmembrane region" description="Helical" evidence="1">
    <location>
        <begin position="181"/>
        <end position="203"/>
    </location>
</feature>
<organism evidence="2 3">
    <name type="scientific">Bizionia arctica</name>
    <dbReference type="NCBI Taxonomy" id="1495645"/>
    <lineage>
        <taxon>Bacteria</taxon>
        <taxon>Pseudomonadati</taxon>
        <taxon>Bacteroidota</taxon>
        <taxon>Flavobacteriia</taxon>
        <taxon>Flavobacteriales</taxon>
        <taxon>Flavobacteriaceae</taxon>
        <taxon>Bizionia</taxon>
    </lineage>
</organism>
<feature type="transmembrane region" description="Helical" evidence="1">
    <location>
        <begin position="7"/>
        <end position="23"/>
    </location>
</feature>
<gene>
    <name evidence="2" type="ORF">GCM10010976_12980</name>
</gene>
<feature type="transmembrane region" description="Helical" evidence="1">
    <location>
        <begin position="57"/>
        <end position="78"/>
    </location>
</feature>
<feature type="transmembrane region" description="Helical" evidence="1">
    <location>
        <begin position="29"/>
        <end position="50"/>
    </location>
</feature>
<dbReference type="AlphaFoldDB" id="A0A917GFF2"/>